<dbReference type="Ensembl" id="ENSECAT00000135916.1">
    <property type="protein sequence ID" value="ENSECAP00000066112.1"/>
    <property type="gene ID" value="ENSECAG00000022635.4"/>
</dbReference>
<keyword evidence="3" id="KW-1185">Reference proteome</keyword>
<protein>
    <submittedName>
        <fullName evidence="2">HECT and RLD domain containing E3 ubiquitin protein ligase family member 1</fullName>
    </submittedName>
</protein>
<sequence length="134" mass="15421">MTRSESLTAESRLVHTSPNYRLIKSRSESDLSQPESDEEGYALSGRRNVDLDLASSHRKRDAISHHMPVFNWADEPTKSENYLGPFRCSDSDLSCEGQADVRPSENSSMSLFTPFEYFEEEEQTFFPLYSFCIY</sequence>
<dbReference type="GeneTree" id="ENSGT00940000155907"/>
<evidence type="ECO:0000313" key="3">
    <source>
        <dbReference type="Proteomes" id="UP000002281"/>
    </source>
</evidence>
<gene>
    <name evidence="2" type="primary">HERC1</name>
</gene>
<reference evidence="2 3" key="1">
    <citation type="journal article" date="2009" name="Science">
        <title>Genome sequence, comparative analysis, and population genetics of the domestic horse.</title>
        <authorList>
            <consortium name="Broad Institute Genome Sequencing Platform"/>
            <consortium name="Broad Institute Whole Genome Assembly Team"/>
            <person name="Wade C.M."/>
            <person name="Giulotto E."/>
            <person name="Sigurdsson S."/>
            <person name="Zoli M."/>
            <person name="Gnerre S."/>
            <person name="Imsland F."/>
            <person name="Lear T.L."/>
            <person name="Adelson D.L."/>
            <person name="Bailey E."/>
            <person name="Bellone R.R."/>
            <person name="Bloecker H."/>
            <person name="Distl O."/>
            <person name="Edgar R.C."/>
            <person name="Garber M."/>
            <person name="Leeb T."/>
            <person name="Mauceli E."/>
            <person name="MacLeod J.N."/>
            <person name="Penedo M.C.T."/>
            <person name="Raison J.M."/>
            <person name="Sharpe T."/>
            <person name="Vogel J."/>
            <person name="Andersson L."/>
            <person name="Antczak D.F."/>
            <person name="Biagi T."/>
            <person name="Binns M.M."/>
            <person name="Chowdhary B.P."/>
            <person name="Coleman S.J."/>
            <person name="Della Valle G."/>
            <person name="Fryc S."/>
            <person name="Guerin G."/>
            <person name="Hasegawa T."/>
            <person name="Hill E.W."/>
            <person name="Jurka J."/>
            <person name="Kiialainen A."/>
            <person name="Lindgren G."/>
            <person name="Liu J."/>
            <person name="Magnani E."/>
            <person name="Mickelson J.R."/>
            <person name="Murray J."/>
            <person name="Nergadze S.G."/>
            <person name="Onofrio R."/>
            <person name="Pedroni S."/>
            <person name="Piras M.F."/>
            <person name="Raudsepp T."/>
            <person name="Rocchi M."/>
            <person name="Roeed K.H."/>
            <person name="Ryder O.A."/>
            <person name="Searle S."/>
            <person name="Skow L."/>
            <person name="Swinburne J.E."/>
            <person name="Syvaenen A.C."/>
            <person name="Tozaki T."/>
            <person name="Valberg S.J."/>
            <person name="Vaudin M."/>
            <person name="White J.R."/>
            <person name="Zody M.C."/>
            <person name="Lander E.S."/>
            <person name="Lindblad-Toh K."/>
        </authorList>
    </citation>
    <scope>NUCLEOTIDE SEQUENCE [LARGE SCALE GENOMIC DNA]</scope>
    <source>
        <strain evidence="2 3">Thoroughbred</strain>
    </source>
</reference>
<evidence type="ECO:0000313" key="2">
    <source>
        <dbReference type="Ensembl" id="ENSECAP00000066112.1"/>
    </source>
</evidence>
<dbReference type="AlphaFoldDB" id="A0A9L0RW63"/>
<evidence type="ECO:0000256" key="1">
    <source>
        <dbReference type="SAM" id="MobiDB-lite"/>
    </source>
</evidence>
<proteinExistence type="predicted"/>
<name>A0A9L0RW63_HORSE</name>
<accession>A0A9L0RW63</accession>
<reference evidence="2" key="3">
    <citation type="submission" date="2025-09" db="UniProtKB">
        <authorList>
            <consortium name="Ensembl"/>
        </authorList>
    </citation>
    <scope>IDENTIFICATION</scope>
    <source>
        <strain evidence="2">Thoroughbred</strain>
    </source>
</reference>
<dbReference type="Proteomes" id="UP000002281">
    <property type="component" value="Chromosome 1"/>
</dbReference>
<organism evidence="2 3">
    <name type="scientific">Equus caballus</name>
    <name type="common">Horse</name>
    <dbReference type="NCBI Taxonomy" id="9796"/>
    <lineage>
        <taxon>Eukaryota</taxon>
        <taxon>Metazoa</taxon>
        <taxon>Chordata</taxon>
        <taxon>Craniata</taxon>
        <taxon>Vertebrata</taxon>
        <taxon>Euteleostomi</taxon>
        <taxon>Mammalia</taxon>
        <taxon>Eutheria</taxon>
        <taxon>Laurasiatheria</taxon>
        <taxon>Perissodactyla</taxon>
        <taxon>Equidae</taxon>
        <taxon>Equus</taxon>
    </lineage>
</organism>
<reference evidence="2" key="2">
    <citation type="submission" date="2025-08" db="UniProtKB">
        <authorList>
            <consortium name="Ensembl"/>
        </authorList>
    </citation>
    <scope>IDENTIFICATION</scope>
    <source>
        <strain evidence="2">Thoroughbred</strain>
    </source>
</reference>
<feature type="region of interest" description="Disordered" evidence="1">
    <location>
        <begin position="1"/>
        <end position="45"/>
    </location>
</feature>
<feature type="compositionally biased region" description="Polar residues" evidence="1">
    <location>
        <begin position="1"/>
        <end position="19"/>
    </location>
</feature>